<dbReference type="AlphaFoldDB" id="A0A2G5FAC6"/>
<accession>A0A2G5FAC6</accession>
<dbReference type="OrthoDB" id="185373at2759"/>
<dbReference type="Proteomes" id="UP000230069">
    <property type="component" value="Unassembled WGS sequence"/>
</dbReference>
<protein>
    <recommendedName>
        <fullName evidence="4">Secreted protein</fullName>
    </recommendedName>
</protein>
<sequence>MHWGIPDLLLMFLCIWLDREVLSLFIKCFITQQNKHLHIQTKYLKTSQFEKANTYFHERMHISVENTQITGIDTKLYLSTISQRGP</sequence>
<proteinExistence type="predicted"/>
<dbReference type="EMBL" id="KZ305018">
    <property type="protein sequence ID" value="PIA64948.1"/>
    <property type="molecule type" value="Genomic_DNA"/>
</dbReference>
<evidence type="ECO:0000313" key="2">
    <source>
        <dbReference type="EMBL" id="PIA64948.1"/>
    </source>
</evidence>
<evidence type="ECO:0000313" key="3">
    <source>
        <dbReference type="Proteomes" id="UP000230069"/>
    </source>
</evidence>
<reference evidence="2 3" key="1">
    <citation type="submission" date="2017-09" db="EMBL/GenBank/DDBJ databases">
        <title>WGS assembly of Aquilegia coerulea Goldsmith.</title>
        <authorList>
            <person name="Hodges S."/>
            <person name="Kramer E."/>
            <person name="Nordborg M."/>
            <person name="Tomkins J."/>
            <person name="Borevitz J."/>
            <person name="Derieg N."/>
            <person name="Yan J."/>
            <person name="Mihaltcheva S."/>
            <person name="Hayes R.D."/>
            <person name="Rokhsar D."/>
        </authorList>
    </citation>
    <scope>NUCLEOTIDE SEQUENCE [LARGE SCALE GENOMIC DNA]</scope>
    <source>
        <strain evidence="3">cv. Goldsmith</strain>
    </source>
</reference>
<organism evidence="2 3">
    <name type="scientific">Aquilegia coerulea</name>
    <name type="common">Rocky mountain columbine</name>
    <dbReference type="NCBI Taxonomy" id="218851"/>
    <lineage>
        <taxon>Eukaryota</taxon>
        <taxon>Viridiplantae</taxon>
        <taxon>Streptophyta</taxon>
        <taxon>Embryophyta</taxon>
        <taxon>Tracheophyta</taxon>
        <taxon>Spermatophyta</taxon>
        <taxon>Magnoliopsida</taxon>
        <taxon>Ranunculales</taxon>
        <taxon>Ranunculaceae</taxon>
        <taxon>Thalictroideae</taxon>
        <taxon>Aquilegia</taxon>
    </lineage>
</organism>
<name>A0A2G5FAC6_AQUCA</name>
<feature type="chain" id="PRO_5013855186" description="Secreted protein" evidence="1">
    <location>
        <begin position="24"/>
        <end position="86"/>
    </location>
</feature>
<keyword evidence="1" id="KW-0732">Signal</keyword>
<gene>
    <name evidence="2" type="ORF">AQUCO_00100428v1</name>
</gene>
<feature type="signal peptide" evidence="1">
    <location>
        <begin position="1"/>
        <end position="23"/>
    </location>
</feature>
<keyword evidence="3" id="KW-1185">Reference proteome</keyword>
<dbReference type="InParanoid" id="A0A2G5FAC6"/>
<evidence type="ECO:0000256" key="1">
    <source>
        <dbReference type="SAM" id="SignalP"/>
    </source>
</evidence>
<evidence type="ECO:0008006" key="4">
    <source>
        <dbReference type="Google" id="ProtNLM"/>
    </source>
</evidence>